<keyword evidence="6" id="KW-0833">Ubl conjugation pathway</keyword>
<keyword evidence="13" id="KW-1185">Reference proteome</keyword>
<keyword evidence="3" id="KW-0812">Transmembrane</keyword>
<feature type="compositionally biased region" description="Polar residues" evidence="10">
    <location>
        <begin position="100"/>
        <end position="113"/>
    </location>
</feature>
<feature type="region of interest" description="Disordered" evidence="10">
    <location>
        <begin position="224"/>
        <end position="255"/>
    </location>
</feature>
<dbReference type="GO" id="GO:0008270">
    <property type="term" value="F:zinc ion binding"/>
    <property type="evidence" value="ECO:0007669"/>
    <property type="project" value="UniProtKB-KW"/>
</dbReference>
<name>A0AA89C740_PINIB</name>
<sequence>MDGTHEQLLSPCYCSGTIGLLHLTCLQKWLGTANKTVCELCNFQFTLRRKPKAFHKVCARQNLTKWKKWKTFNHEVKLVCKAPHDNVKNDSVENRHRQSLDGNTSRLSASSCPKSPPRKSLNIRSVEIKILTDSRSFLQSNTKGHMSSSEEHKRRHETIPHMSKLLGERNPCSASNGTGSERLHSDDQLSSSVGLTGGRRLKGCDDDEERDVHVSTWVMSSSEFREAYDRSRSPKSSQNESFHTALQSPRGALIPMGTRHTGPPGSARSVVNEIETKKPVNECRCLVNSPVQFTDTPAGQDNDRFRWTQMVAKETYI</sequence>
<feature type="region of interest" description="Disordered" evidence="10">
    <location>
        <begin position="87"/>
        <end position="119"/>
    </location>
</feature>
<evidence type="ECO:0000256" key="5">
    <source>
        <dbReference type="ARBA" id="ARBA00022771"/>
    </source>
</evidence>
<keyword evidence="4" id="KW-0479">Metal-binding</keyword>
<evidence type="ECO:0000256" key="4">
    <source>
        <dbReference type="ARBA" id="ARBA00022723"/>
    </source>
</evidence>
<dbReference type="GO" id="GO:0016567">
    <property type="term" value="P:protein ubiquitination"/>
    <property type="evidence" value="ECO:0007669"/>
    <property type="project" value="TreeGrafter"/>
</dbReference>
<proteinExistence type="predicted"/>
<comment type="subcellular location">
    <subcellularLocation>
        <location evidence="1">Membrane</location>
        <topology evidence="1">Multi-pass membrane protein</topology>
    </subcellularLocation>
</comment>
<keyword evidence="8" id="KW-1133">Transmembrane helix</keyword>
<keyword evidence="9" id="KW-0472">Membrane</keyword>
<accession>A0AA89C740</accession>
<evidence type="ECO:0000256" key="9">
    <source>
        <dbReference type="ARBA" id="ARBA00023136"/>
    </source>
</evidence>
<reference evidence="12" key="1">
    <citation type="submission" date="2019-08" db="EMBL/GenBank/DDBJ databases">
        <title>The improved chromosome-level genome for the pearl oyster Pinctada fucata martensii using PacBio sequencing and Hi-C.</title>
        <authorList>
            <person name="Zheng Z."/>
        </authorList>
    </citation>
    <scope>NUCLEOTIDE SEQUENCE</scope>
    <source>
        <strain evidence="12">ZZ-2019</strain>
        <tissue evidence="12">Adductor muscle</tissue>
    </source>
</reference>
<evidence type="ECO:0000256" key="3">
    <source>
        <dbReference type="ARBA" id="ARBA00022692"/>
    </source>
</evidence>
<evidence type="ECO:0000256" key="6">
    <source>
        <dbReference type="ARBA" id="ARBA00022786"/>
    </source>
</evidence>
<evidence type="ECO:0000259" key="11">
    <source>
        <dbReference type="PROSITE" id="PS51292"/>
    </source>
</evidence>
<evidence type="ECO:0000313" key="13">
    <source>
        <dbReference type="Proteomes" id="UP001186944"/>
    </source>
</evidence>
<feature type="domain" description="RING-CH-type" evidence="11">
    <location>
        <begin position="1"/>
        <end position="48"/>
    </location>
</feature>
<protein>
    <recommendedName>
        <fullName evidence="11">RING-CH-type domain-containing protein</fullName>
    </recommendedName>
</protein>
<dbReference type="Gene3D" id="3.30.40.10">
    <property type="entry name" value="Zinc/RING finger domain, C3HC4 (zinc finger)"/>
    <property type="match status" value="1"/>
</dbReference>
<evidence type="ECO:0000256" key="8">
    <source>
        <dbReference type="ARBA" id="ARBA00022989"/>
    </source>
</evidence>
<dbReference type="Pfam" id="PF12906">
    <property type="entry name" value="RINGv"/>
    <property type="match status" value="1"/>
</dbReference>
<evidence type="ECO:0000256" key="2">
    <source>
        <dbReference type="ARBA" id="ARBA00022679"/>
    </source>
</evidence>
<dbReference type="PROSITE" id="PS51292">
    <property type="entry name" value="ZF_RING_CH"/>
    <property type="match status" value="1"/>
</dbReference>
<evidence type="ECO:0000313" key="12">
    <source>
        <dbReference type="EMBL" id="KAK3097575.1"/>
    </source>
</evidence>
<feature type="compositionally biased region" description="Basic and acidic residues" evidence="10">
    <location>
        <begin position="87"/>
        <end position="99"/>
    </location>
</feature>
<feature type="region of interest" description="Disordered" evidence="10">
    <location>
        <begin position="137"/>
        <end position="207"/>
    </location>
</feature>
<dbReference type="Proteomes" id="UP001186944">
    <property type="component" value="Unassembled WGS sequence"/>
</dbReference>
<organism evidence="12 13">
    <name type="scientific">Pinctada imbricata</name>
    <name type="common">Atlantic pearl-oyster</name>
    <name type="synonym">Pinctada martensii</name>
    <dbReference type="NCBI Taxonomy" id="66713"/>
    <lineage>
        <taxon>Eukaryota</taxon>
        <taxon>Metazoa</taxon>
        <taxon>Spiralia</taxon>
        <taxon>Lophotrochozoa</taxon>
        <taxon>Mollusca</taxon>
        <taxon>Bivalvia</taxon>
        <taxon>Autobranchia</taxon>
        <taxon>Pteriomorphia</taxon>
        <taxon>Pterioida</taxon>
        <taxon>Pterioidea</taxon>
        <taxon>Pteriidae</taxon>
        <taxon>Pinctada</taxon>
    </lineage>
</organism>
<keyword evidence="5" id="KW-0863">Zinc-finger</keyword>
<dbReference type="PANTHER" id="PTHR46065:SF3">
    <property type="entry name" value="FI20425P1"/>
    <property type="match status" value="1"/>
</dbReference>
<dbReference type="SUPFAM" id="SSF57850">
    <property type="entry name" value="RING/U-box"/>
    <property type="match status" value="1"/>
</dbReference>
<dbReference type="GO" id="GO:0016020">
    <property type="term" value="C:membrane"/>
    <property type="evidence" value="ECO:0007669"/>
    <property type="project" value="UniProtKB-SubCell"/>
</dbReference>
<dbReference type="EMBL" id="VSWD01000007">
    <property type="protein sequence ID" value="KAK3097575.1"/>
    <property type="molecule type" value="Genomic_DNA"/>
</dbReference>
<feature type="compositionally biased region" description="Polar residues" evidence="10">
    <location>
        <begin position="234"/>
        <end position="247"/>
    </location>
</feature>
<keyword evidence="2" id="KW-0808">Transferase</keyword>
<feature type="compositionally biased region" description="Polar residues" evidence="10">
    <location>
        <begin position="137"/>
        <end position="147"/>
    </location>
</feature>
<evidence type="ECO:0000256" key="10">
    <source>
        <dbReference type="SAM" id="MobiDB-lite"/>
    </source>
</evidence>
<evidence type="ECO:0000256" key="7">
    <source>
        <dbReference type="ARBA" id="ARBA00022833"/>
    </source>
</evidence>
<evidence type="ECO:0000256" key="1">
    <source>
        <dbReference type="ARBA" id="ARBA00004141"/>
    </source>
</evidence>
<dbReference type="AlphaFoldDB" id="A0AA89C740"/>
<dbReference type="InterPro" id="IPR011016">
    <property type="entry name" value="Znf_RING-CH"/>
</dbReference>
<keyword evidence="7" id="KW-0862">Zinc</keyword>
<comment type="caution">
    <text evidence="12">The sequence shown here is derived from an EMBL/GenBank/DDBJ whole genome shotgun (WGS) entry which is preliminary data.</text>
</comment>
<dbReference type="PANTHER" id="PTHR46065">
    <property type="entry name" value="E3 UBIQUITIN-PROTEIN LIGASE MARCH 2/3 FAMILY MEMBER"/>
    <property type="match status" value="1"/>
</dbReference>
<dbReference type="GO" id="GO:0004842">
    <property type="term" value="F:ubiquitin-protein transferase activity"/>
    <property type="evidence" value="ECO:0007669"/>
    <property type="project" value="TreeGrafter"/>
</dbReference>
<dbReference type="InterPro" id="IPR013083">
    <property type="entry name" value="Znf_RING/FYVE/PHD"/>
</dbReference>
<gene>
    <name evidence="12" type="ORF">FSP39_011058</name>
</gene>
<dbReference type="SMART" id="SM00744">
    <property type="entry name" value="RINGv"/>
    <property type="match status" value="1"/>
</dbReference>